<feature type="region of interest" description="Disordered" evidence="4">
    <location>
        <begin position="482"/>
        <end position="514"/>
    </location>
</feature>
<evidence type="ECO:0000256" key="1">
    <source>
        <dbReference type="ARBA" id="ARBA00008061"/>
    </source>
</evidence>
<dbReference type="InterPro" id="IPR006047">
    <property type="entry name" value="GH13_cat_dom"/>
</dbReference>
<evidence type="ECO:0000313" key="7">
    <source>
        <dbReference type="Proteomes" id="UP000186132"/>
    </source>
</evidence>
<dbReference type="CDD" id="cd02856">
    <property type="entry name" value="E_set_GDE_Isoamylase_N"/>
    <property type="match status" value="1"/>
</dbReference>
<feature type="compositionally biased region" description="Basic and acidic residues" evidence="4">
    <location>
        <begin position="482"/>
        <end position="499"/>
    </location>
</feature>
<keyword evidence="2" id="KW-0378">Hydrolase</keyword>
<dbReference type="SMART" id="SM00642">
    <property type="entry name" value="Aamy"/>
    <property type="match status" value="1"/>
</dbReference>
<feature type="domain" description="Glycosyl hydrolase family 13 catalytic" evidence="5">
    <location>
        <begin position="178"/>
        <end position="592"/>
    </location>
</feature>
<evidence type="ECO:0000256" key="3">
    <source>
        <dbReference type="ARBA" id="ARBA00023295"/>
    </source>
</evidence>
<dbReference type="Proteomes" id="UP000186132">
    <property type="component" value="Unassembled WGS sequence"/>
</dbReference>
<dbReference type="SUPFAM" id="SSF81296">
    <property type="entry name" value="E set domains"/>
    <property type="match status" value="1"/>
</dbReference>
<dbReference type="CDD" id="cd11326">
    <property type="entry name" value="AmyAc_Glg_debranch"/>
    <property type="match status" value="1"/>
</dbReference>
<dbReference type="SUPFAM" id="SSF51445">
    <property type="entry name" value="(Trans)glycosidases"/>
    <property type="match status" value="1"/>
</dbReference>
<dbReference type="STRING" id="1206085.SAMN05443575_0541"/>
<dbReference type="SUPFAM" id="SSF51011">
    <property type="entry name" value="Glycosyl hydrolase domain"/>
    <property type="match status" value="1"/>
</dbReference>
<dbReference type="GO" id="GO:0004135">
    <property type="term" value="F:amylo-alpha-1,6-glucosidase activity"/>
    <property type="evidence" value="ECO:0007669"/>
    <property type="project" value="InterPro"/>
</dbReference>
<dbReference type="GO" id="GO:0005980">
    <property type="term" value="P:glycogen catabolic process"/>
    <property type="evidence" value="ECO:0007669"/>
    <property type="project" value="InterPro"/>
</dbReference>
<dbReference type="AlphaFoldDB" id="A0A1M5DE66"/>
<evidence type="ECO:0000259" key="5">
    <source>
        <dbReference type="SMART" id="SM00642"/>
    </source>
</evidence>
<evidence type="ECO:0000256" key="4">
    <source>
        <dbReference type="SAM" id="MobiDB-lite"/>
    </source>
</evidence>
<dbReference type="InterPro" id="IPR013783">
    <property type="entry name" value="Ig-like_fold"/>
</dbReference>
<dbReference type="InterPro" id="IPR017853">
    <property type="entry name" value="GH"/>
</dbReference>
<dbReference type="EMBL" id="FQVU01000001">
    <property type="protein sequence ID" value="SHF64962.1"/>
    <property type="molecule type" value="Genomic_DNA"/>
</dbReference>
<reference evidence="6 7" key="1">
    <citation type="submission" date="2016-11" db="EMBL/GenBank/DDBJ databases">
        <authorList>
            <person name="Jaros S."/>
            <person name="Januszkiewicz K."/>
            <person name="Wedrychowicz H."/>
        </authorList>
    </citation>
    <scope>NUCLEOTIDE SEQUENCE [LARGE SCALE GENOMIC DNA]</scope>
    <source>
        <strain evidence="6 7">DSM 45627</strain>
    </source>
</reference>
<comment type="similarity">
    <text evidence="1">Belongs to the glycosyl hydrolase 13 family.</text>
</comment>
<dbReference type="InterPro" id="IPR044505">
    <property type="entry name" value="GlgX_Isoamylase_N_E_set"/>
</dbReference>
<gene>
    <name evidence="6" type="ORF">SAMN05443575_0541</name>
</gene>
<evidence type="ECO:0000313" key="6">
    <source>
        <dbReference type="EMBL" id="SHF64962.1"/>
    </source>
</evidence>
<dbReference type="InterPro" id="IPR014756">
    <property type="entry name" value="Ig_E-set"/>
</dbReference>
<keyword evidence="7" id="KW-1185">Reference proteome</keyword>
<dbReference type="PANTHER" id="PTHR43002">
    <property type="entry name" value="GLYCOGEN DEBRANCHING ENZYME"/>
    <property type="match status" value="1"/>
</dbReference>
<evidence type="ECO:0000256" key="2">
    <source>
        <dbReference type="ARBA" id="ARBA00022801"/>
    </source>
</evidence>
<dbReference type="InterPro" id="IPR013780">
    <property type="entry name" value="Glyco_hydro_b"/>
</dbReference>
<dbReference type="Gene3D" id="2.60.40.1180">
    <property type="entry name" value="Golgi alpha-mannosidase II"/>
    <property type="match status" value="1"/>
</dbReference>
<protein>
    <submittedName>
        <fullName evidence="6">Glycogen operon protein</fullName>
    </submittedName>
</protein>
<dbReference type="InterPro" id="IPR011837">
    <property type="entry name" value="Glycogen_debranch_GlgX"/>
</dbReference>
<dbReference type="InterPro" id="IPR004193">
    <property type="entry name" value="Glyco_hydro_13_N"/>
</dbReference>
<proteinExistence type="inferred from homology"/>
<organism evidence="6 7">
    <name type="scientific">Jatrophihabitans endophyticus</name>
    <dbReference type="NCBI Taxonomy" id="1206085"/>
    <lineage>
        <taxon>Bacteria</taxon>
        <taxon>Bacillati</taxon>
        <taxon>Actinomycetota</taxon>
        <taxon>Actinomycetes</taxon>
        <taxon>Jatrophihabitantales</taxon>
        <taxon>Jatrophihabitantaceae</taxon>
        <taxon>Jatrophihabitans</taxon>
    </lineage>
</organism>
<accession>A0A1M5DE66</accession>
<dbReference type="Gene3D" id="3.20.20.80">
    <property type="entry name" value="Glycosidases"/>
    <property type="match status" value="1"/>
</dbReference>
<dbReference type="Pfam" id="PF02922">
    <property type="entry name" value="CBM_48"/>
    <property type="match status" value="1"/>
</dbReference>
<dbReference type="Gene3D" id="2.60.40.10">
    <property type="entry name" value="Immunoglobulins"/>
    <property type="match status" value="1"/>
</dbReference>
<dbReference type="NCBIfam" id="TIGR02100">
    <property type="entry name" value="glgX_debranch"/>
    <property type="match status" value="1"/>
</dbReference>
<sequence>MREPRGRRPSTTVRLVRPEQLTAALAARMDRAWPGTPFPLGAHWDGEGTNFTLWSTTATGVSVCLFNGAHETRIPLDESTYHVWHGYLPGVAPGQRYGFRVDGPFQPSQGLFHNPTKLLVDPYARAIEGDFVDDPSVYPGSGADSAASVPRSVVVHDAFPWGDDKRPNVRWDDTVIYELHLRGFTMRHPQVPAELRGTYAGLAHPAVIDHLTSLGVTAVELLPIHHFVSEPHLQRRGRRNYWGYNTLGFFAPHAAYASRAGDQVREFKAMVRTLHAAGIEVILDVVYNHTAEGGPDGPVLSFRGIDNGSYYRLATGDPSRYADYTGCGNTFDARRPFPLQLITDSLRYWITEMHVDGFRFDLASALARSLHDVDKLSSFFDTIHQDPVISQVKLIAEPWDVGAGGYQVGEFPPLWTEWNGMYRDTVRSFWAHGADGVRDLASRLSGSSDLYGDDGRLPIASINFVTAHDGFTLRDLASYERKHNEDNGEDNRDGTDDNRSYNCGVEGEPAQGVPPAVAGLRRQQVRNLLASLLLSTGAPMLVAGDELWRTQGGNNNAYSQDNDVSWVDWTGGGDPEAAGDVLTLAQRLIRLRREHPVLRQSAFFEGRVVPGTDGAGATKDLAWFHPAGRELGDADWFDGGLRTIGMYLDGRGLRHRDRRGRPIVDESFLLVLHSGDDDVPFRLPAAPWADGYEGVVDTTRPGGVPDGAVLAPGVELLVAARSVTLLRVVREP</sequence>
<name>A0A1M5DE66_9ACTN</name>
<keyword evidence="3" id="KW-0326">Glycosidase</keyword>